<dbReference type="KEGG" id="mli:MULP_02346"/>
<feature type="region of interest" description="Disordered" evidence="9">
    <location>
        <begin position="584"/>
        <end position="608"/>
    </location>
</feature>
<organism evidence="13 14">
    <name type="scientific">Mycobacterium liflandii (strain 128FXT)</name>
    <dbReference type="NCBI Taxonomy" id="459424"/>
    <lineage>
        <taxon>Bacteria</taxon>
        <taxon>Bacillati</taxon>
        <taxon>Actinomycetota</taxon>
        <taxon>Actinomycetes</taxon>
        <taxon>Mycobacteriales</taxon>
        <taxon>Mycobacteriaceae</taxon>
        <taxon>Mycobacterium</taxon>
        <taxon>Mycobacterium ulcerans group</taxon>
    </lineage>
</organism>
<keyword evidence="5" id="KW-0547">Nucleotide-binding</keyword>
<feature type="compositionally biased region" description="Low complexity" evidence="9">
    <location>
        <begin position="174"/>
        <end position="183"/>
    </location>
</feature>
<feature type="compositionally biased region" description="Pro residues" evidence="9">
    <location>
        <begin position="118"/>
        <end position="132"/>
    </location>
</feature>
<evidence type="ECO:0000256" key="1">
    <source>
        <dbReference type="ARBA" id="ARBA00004141"/>
    </source>
</evidence>
<keyword evidence="3" id="KW-0597">Phosphoprotein</keyword>
<keyword evidence="13" id="KW-0378">Hydrolase</keyword>
<dbReference type="SUPFAM" id="SSF52540">
    <property type="entry name" value="P-loop containing nucleoside triphosphate hydrolases"/>
    <property type="match status" value="1"/>
</dbReference>
<evidence type="ECO:0000313" key="13">
    <source>
        <dbReference type="EMBL" id="AGC62190.1"/>
    </source>
</evidence>
<dbReference type="FunFam" id="3.40.50.300:FF:000474">
    <property type="entry name" value="Putative ABC transporter ATP-binding subunit"/>
    <property type="match status" value="1"/>
</dbReference>
<dbReference type="InterPro" id="IPR008984">
    <property type="entry name" value="SMAD_FHA_dom_sf"/>
</dbReference>
<dbReference type="InterPro" id="IPR017871">
    <property type="entry name" value="ABC_transporter-like_CS"/>
</dbReference>
<feature type="compositionally biased region" description="Low complexity" evidence="9">
    <location>
        <begin position="107"/>
        <end position="117"/>
    </location>
</feature>
<keyword evidence="14" id="KW-1185">Reference proteome</keyword>
<dbReference type="CDD" id="cd03213">
    <property type="entry name" value="ABCG_EPDR"/>
    <property type="match status" value="1"/>
</dbReference>
<evidence type="ECO:0000256" key="5">
    <source>
        <dbReference type="ARBA" id="ARBA00022741"/>
    </source>
</evidence>
<keyword evidence="4 10" id="KW-0812">Transmembrane</keyword>
<dbReference type="Gene3D" id="3.40.50.300">
    <property type="entry name" value="P-loop containing nucleotide triphosphate hydrolases"/>
    <property type="match status" value="1"/>
</dbReference>
<sequence length="884" mass="94462">MPVQLVPMTQTAAPPVLTVRYNGAERTFAAGHDVVIGRDLRADVRVADPLISRVHLLLRFDQGRWIAIDNGSLNGLYINNRRVPVVDIQDGQRVNIGNPDGPALDFGVGRRQQGSVGRPPPTAVMQVPPPMPSGAWPSQAPPANRLAPARSPQPAPPTTRIAGSPPADRSTCSRRPSNRNTPAARRRRGRKPALSRPRRYTGRRPRAPAPPAPLVVGRAPGETGNIATSMMKILRPGRAAGELPPGAVTIGRADDNDIVIPEVLASRHHATLIPTPQGTEIRDNRSINGTFVNGARVEAALLHDGDVVTIGNIDLIFANGALARREESLLETRTGGLDVHGVTWTIEGNKTLLDNISLAARPGMLTAVIGPSGAGKSTFARLVAGYTHPTNGTVTFEGHNIHAEYASLRSRIGMVPQDDVVHGQLTVRQALMYAAELRLPPDTTKEDREQVVARVLEELEMSKHLETRVDKLSGGQRKRASVALELLTGPSLLILDEPTSGLDPALDRQVMTMLRQLADAGRVVLVVTHSLTYLDVCDQVLLLAPGGKTAFCGPPSQIGPAMGTTNWADIFSTVADDPEGAQARYLAQTGPPPPAPPVERPGELGGDPSHTSLFRQFSTIARRQMRLIISDRGYFIFLAILPFVMGSLSMSVPGDVGFGMPNPMGNAPNEPGQILVLLNVGAVFMGTALTIRDLIGERAIFRREQAVGLSTTAYLLAKICVYTVFAVVQSAIVTIIVLIGKGGPTQGAVALGKPGLELFADVAATCVASAMLGLALSAVAKSNEQIMPLLVVAVMSQLVFSGGMIPVTDRLGLDQMSWATPARWGFATSASTVDLIKLVPGPLTPKDSHWHHTAGAWWFDMAMLAFISLCYVSFVRWKIRLKGG</sequence>
<feature type="transmembrane region" description="Helical" evidence="10">
    <location>
        <begin position="712"/>
        <end position="739"/>
    </location>
</feature>
<feature type="compositionally biased region" description="Pro residues" evidence="9">
    <location>
        <begin position="590"/>
        <end position="599"/>
    </location>
</feature>
<keyword evidence="7 10" id="KW-1133">Transmembrane helix</keyword>
<evidence type="ECO:0000256" key="10">
    <source>
        <dbReference type="SAM" id="Phobius"/>
    </source>
</evidence>
<dbReference type="PANTHER" id="PTHR48041">
    <property type="entry name" value="ABC TRANSPORTER G FAMILY MEMBER 28"/>
    <property type="match status" value="1"/>
</dbReference>
<evidence type="ECO:0000259" key="11">
    <source>
        <dbReference type="PROSITE" id="PS50006"/>
    </source>
</evidence>
<dbReference type="AlphaFoldDB" id="L7V6K6"/>
<dbReference type="InterPro" id="IPR003593">
    <property type="entry name" value="AAA+_ATPase"/>
</dbReference>
<gene>
    <name evidence="13" type="ordered locus">MULP_02346</name>
</gene>
<feature type="region of interest" description="Disordered" evidence="9">
    <location>
        <begin position="93"/>
        <end position="221"/>
    </location>
</feature>
<dbReference type="PROSITE" id="PS00211">
    <property type="entry name" value="ABC_TRANSPORTER_1"/>
    <property type="match status" value="1"/>
</dbReference>
<accession>L7V6K6</accession>
<feature type="transmembrane region" description="Helical" evidence="10">
    <location>
        <begin position="855"/>
        <end position="874"/>
    </location>
</feature>
<feature type="transmembrane region" description="Helical" evidence="10">
    <location>
        <begin position="759"/>
        <end position="779"/>
    </location>
</feature>
<dbReference type="InterPro" id="IPR013525">
    <property type="entry name" value="ABC2_TM"/>
</dbReference>
<feature type="transmembrane region" description="Helical" evidence="10">
    <location>
        <begin position="672"/>
        <end position="691"/>
    </location>
</feature>
<dbReference type="PATRIC" id="fig|459424.11.peg.2421"/>
<dbReference type="HOGENOM" id="CLU_012042_1_0_11"/>
<dbReference type="EC" id="3.6.3.29" evidence="13"/>
<feature type="domain" description="FHA" evidence="11">
    <location>
        <begin position="34"/>
        <end position="83"/>
    </location>
</feature>
<dbReference type="EMBL" id="CP003899">
    <property type="protein sequence ID" value="AGC62190.1"/>
    <property type="molecule type" value="Genomic_DNA"/>
</dbReference>
<dbReference type="GO" id="GO:0005524">
    <property type="term" value="F:ATP binding"/>
    <property type="evidence" value="ECO:0007669"/>
    <property type="project" value="UniProtKB-KW"/>
</dbReference>
<dbReference type="PROSITE" id="PS50006">
    <property type="entry name" value="FHA_DOMAIN"/>
    <property type="match status" value="2"/>
</dbReference>
<name>L7V6K6_MYCL1</name>
<dbReference type="CDD" id="cd22694">
    <property type="entry name" value="FHA_Rv1747-like_rpt1"/>
    <property type="match status" value="1"/>
</dbReference>
<dbReference type="InterPro" id="IPR003439">
    <property type="entry name" value="ABC_transporter-like_ATP-bd"/>
</dbReference>
<protein>
    <submittedName>
        <fullName evidence="13">Conserved transmembrane ATP-binding protein ABC transporter</fullName>
        <ecNumber evidence="13">3.6.3.29</ecNumber>
    </submittedName>
</protein>
<evidence type="ECO:0000256" key="6">
    <source>
        <dbReference type="ARBA" id="ARBA00022840"/>
    </source>
</evidence>
<feature type="domain" description="FHA" evidence="11">
    <location>
        <begin position="248"/>
        <end position="297"/>
    </location>
</feature>
<keyword evidence="2" id="KW-0813">Transport</keyword>
<dbReference type="Pfam" id="PF01061">
    <property type="entry name" value="ABC2_membrane"/>
    <property type="match status" value="1"/>
</dbReference>
<keyword evidence="8 10" id="KW-0472">Membrane</keyword>
<reference evidence="13 14" key="1">
    <citation type="journal article" date="2013" name="J. Bacteriol.">
        <title>Complete Genome Sequence of the Frog Pathogen Mycobacterium ulcerans Ecovar Liflandii.</title>
        <authorList>
            <person name="Tobias N.J."/>
            <person name="Doig K.D."/>
            <person name="Medema M.H."/>
            <person name="Chen H."/>
            <person name="Haring V."/>
            <person name="Moore R."/>
            <person name="Seemann T."/>
            <person name="Stinear T.P."/>
        </authorList>
    </citation>
    <scope>NUCLEOTIDE SEQUENCE [LARGE SCALE GENOMIC DNA]</scope>
    <source>
        <strain evidence="13 14">128FXT</strain>
    </source>
</reference>
<feature type="transmembrane region" description="Helical" evidence="10">
    <location>
        <begin position="786"/>
        <end position="807"/>
    </location>
</feature>
<dbReference type="GO" id="GO:0140359">
    <property type="term" value="F:ABC-type transporter activity"/>
    <property type="evidence" value="ECO:0007669"/>
    <property type="project" value="InterPro"/>
</dbReference>
<dbReference type="GO" id="GO:0016020">
    <property type="term" value="C:membrane"/>
    <property type="evidence" value="ECO:0007669"/>
    <property type="project" value="UniProtKB-SubCell"/>
</dbReference>
<dbReference type="Proteomes" id="UP000011157">
    <property type="component" value="Chromosome"/>
</dbReference>
<dbReference type="InterPro" id="IPR050352">
    <property type="entry name" value="ABCG_transporters"/>
</dbReference>
<evidence type="ECO:0000256" key="8">
    <source>
        <dbReference type="ARBA" id="ARBA00023136"/>
    </source>
</evidence>
<evidence type="ECO:0000256" key="3">
    <source>
        <dbReference type="ARBA" id="ARBA00022553"/>
    </source>
</evidence>
<dbReference type="Pfam" id="PF00498">
    <property type="entry name" value="FHA"/>
    <property type="match status" value="2"/>
</dbReference>
<keyword evidence="6 13" id="KW-0067">ATP-binding</keyword>
<evidence type="ECO:0000256" key="9">
    <source>
        <dbReference type="SAM" id="MobiDB-lite"/>
    </source>
</evidence>
<dbReference type="Pfam" id="PF00005">
    <property type="entry name" value="ABC_tran"/>
    <property type="match status" value="1"/>
</dbReference>
<evidence type="ECO:0000256" key="7">
    <source>
        <dbReference type="ARBA" id="ARBA00022989"/>
    </source>
</evidence>
<dbReference type="SMART" id="SM00240">
    <property type="entry name" value="FHA"/>
    <property type="match status" value="2"/>
</dbReference>
<dbReference type="SUPFAM" id="SSF49879">
    <property type="entry name" value="SMAD/FHA domain"/>
    <property type="match status" value="2"/>
</dbReference>
<dbReference type="InterPro" id="IPR000253">
    <property type="entry name" value="FHA_dom"/>
</dbReference>
<dbReference type="Gene3D" id="2.60.200.20">
    <property type="match status" value="2"/>
</dbReference>
<dbReference type="SMART" id="SM00382">
    <property type="entry name" value="AAA"/>
    <property type="match status" value="1"/>
</dbReference>
<proteinExistence type="predicted"/>
<evidence type="ECO:0000259" key="12">
    <source>
        <dbReference type="PROSITE" id="PS50893"/>
    </source>
</evidence>
<evidence type="ECO:0000256" key="4">
    <source>
        <dbReference type="ARBA" id="ARBA00022692"/>
    </source>
</evidence>
<feature type="transmembrane region" description="Helical" evidence="10">
    <location>
        <begin position="633"/>
        <end position="652"/>
    </location>
</feature>
<comment type="subcellular location">
    <subcellularLocation>
        <location evidence="1">Membrane</location>
        <topology evidence="1">Multi-pass membrane protein</topology>
    </subcellularLocation>
</comment>
<evidence type="ECO:0000256" key="2">
    <source>
        <dbReference type="ARBA" id="ARBA00022448"/>
    </source>
</evidence>
<dbReference type="PROSITE" id="PS50893">
    <property type="entry name" value="ABC_TRANSPORTER_2"/>
    <property type="match status" value="1"/>
</dbReference>
<dbReference type="InterPro" id="IPR027417">
    <property type="entry name" value="P-loop_NTPase"/>
</dbReference>
<feature type="domain" description="ABC transporter" evidence="12">
    <location>
        <begin position="337"/>
        <end position="570"/>
    </location>
</feature>
<dbReference type="GO" id="GO:0016887">
    <property type="term" value="F:ATP hydrolysis activity"/>
    <property type="evidence" value="ECO:0007669"/>
    <property type="project" value="InterPro"/>
</dbReference>
<feature type="compositionally biased region" description="Basic residues" evidence="9">
    <location>
        <begin position="184"/>
        <end position="206"/>
    </location>
</feature>
<dbReference type="PANTHER" id="PTHR48041:SF139">
    <property type="entry name" value="PROTEIN SCARLET"/>
    <property type="match status" value="1"/>
</dbReference>
<evidence type="ECO:0000313" key="14">
    <source>
        <dbReference type="Proteomes" id="UP000011157"/>
    </source>
</evidence>